<accession>A0A1A9F3K1</accession>
<reference evidence="2" key="1">
    <citation type="submission" date="2016-05" db="EMBL/GenBank/DDBJ databases">
        <authorList>
            <person name="Baek K."/>
            <person name="Yang S.-J."/>
        </authorList>
    </citation>
    <scope>NUCLEOTIDE SEQUENCE [LARGE SCALE GENOMIC DNA]</scope>
    <source>
        <strain evidence="2">ST58-10</strain>
    </source>
</reference>
<gene>
    <name evidence="1" type="ORF">A8C75_20070</name>
</gene>
<protein>
    <submittedName>
        <fullName evidence="1">Uncharacterized protein</fullName>
    </submittedName>
</protein>
<dbReference type="KEGG" id="mars:A8C75_20070"/>
<dbReference type="SUPFAM" id="SSF52540">
    <property type="entry name" value="P-loop containing nucleoside triphosphate hydrolases"/>
    <property type="match status" value="1"/>
</dbReference>
<proteinExistence type="predicted"/>
<dbReference type="OrthoDB" id="5810791at2"/>
<dbReference type="Gene3D" id="3.40.50.300">
    <property type="entry name" value="P-loop containing nucleotide triphosphate hydrolases"/>
    <property type="match status" value="1"/>
</dbReference>
<name>A0A1A9F3K1_9GAMM</name>
<dbReference type="EMBL" id="CP015839">
    <property type="protein sequence ID" value="ANG64540.1"/>
    <property type="molecule type" value="Genomic_DNA"/>
</dbReference>
<keyword evidence="2" id="KW-1185">Reference proteome</keyword>
<dbReference type="Proteomes" id="UP000078070">
    <property type="component" value="Chromosome"/>
</dbReference>
<dbReference type="AlphaFoldDB" id="A0A1A9F3K1"/>
<dbReference type="STRING" id="1821621.A8C75_20070"/>
<dbReference type="InterPro" id="IPR027417">
    <property type="entry name" value="P-loop_NTPase"/>
</dbReference>
<sequence>MKVIAYSADRSHCASINAMVPEGVELSWLPEPTALSGVGEARVLVLLASRASDTGLEALINLFGPRPVLLVDLTPDGHWYNAELSAWVQLVELDDMNATLHRLCSARAMSPARSLALMSARNEYDGAVLAAHIAWALHQRSNERVLVLDLGMPQSALPAYLDMEPHISFLDLVENSQALESGWLDDKPIEALPGIDVIGMASGKSDSRLNAQDLTRTLQALKTRYAHLIINLVGMQPSGLLNLMAAEVEQQWVLSDQKNLSLASALELAEHLLGLGLRPGGVNLLLAPYVKSVLPARDSIESKIPLPLRGTLPWMPEILTQINAGTLLPPGSDTAPLLQAVEQALWLHEPVSWWRKLSTRSA</sequence>
<dbReference type="RefSeq" id="WP_067386142.1">
    <property type="nucleotide sequence ID" value="NZ_CP015839.1"/>
</dbReference>
<evidence type="ECO:0000313" key="1">
    <source>
        <dbReference type="EMBL" id="ANG64540.1"/>
    </source>
</evidence>
<organism evidence="1 2">
    <name type="scientific">Marinobacterium aestuarii</name>
    <dbReference type="NCBI Taxonomy" id="1821621"/>
    <lineage>
        <taxon>Bacteria</taxon>
        <taxon>Pseudomonadati</taxon>
        <taxon>Pseudomonadota</taxon>
        <taxon>Gammaproteobacteria</taxon>
        <taxon>Oceanospirillales</taxon>
        <taxon>Oceanospirillaceae</taxon>
        <taxon>Marinobacterium</taxon>
    </lineage>
</organism>
<reference evidence="1 2" key="2">
    <citation type="journal article" date="2018" name="Int. J. Syst. Evol. Microbiol.">
        <title>Marinobacterium aestuarii sp. nov., a benzene-degrading marine bacterium isolated from estuary sediment.</title>
        <authorList>
            <person name="Bae S.S."/>
            <person name="Jung J."/>
            <person name="Chung D."/>
            <person name="Baek K."/>
        </authorList>
    </citation>
    <scope>NUCLEOTIDE SEQUENCE [LARGE SCALE GENOMIC DNA]</scope>
    <source>
        <strain evidence="1 2">ST58-10</strain>
    </source>
</reference>
<evidence type="ECO:0000313" key="2">
    <source>
        <dbReference type="Proteomes" id="UP000078070"/>
    </source>
</evidence>